<dbReference type="AlphaFoldDB" id="A0A7C6A7B4"/>
<protein>
    <submittedName>
        <fullName evidence="1">Uncharacterized protein</fullName>
    </submittedName>
</protein>
<reference evidence="1" key="1">
    <citation type="journal article" date="2020" name="mSystems">
        <title>Genome- and Community-Level Interaction Insights into Carbon Utilization and Element Cycling Functions of Hydrothermarchaeota in Hydrothermal Sediment.</title>
        <authorList>
            <person name="Zhou Z."/>
            <person name="Liu Y."/>
            <person name="Xu W."/>
            <person name="Pan J."/>
            <person name="Luo Z.H."/>
            <person name="Li M."/>
        </authorList>
    </citation>
    <scope>NUCLEOTIDE SEQUENCE [LARGE SCALE GENOMIC DNA]</scope>
    <source>
        <strain evidence="1">SpSt-1135</strain>
    </source>
</reference>
<name>A0A7C6A7B4_DESAE</name>
<sequence>MFILEDSFKIASHIIQKIPKYRRLYHKKQNATSNILNVFSDQEILMCEIAYLLSWFGELQKDDTIKKIEENISVAGEEEKQYLLNKQLQILQSIVPEYKKAYKNGDICLT</sequence>
<accession>A0A7C6A7B4</accession>
<organism evidence="1">
    <name type="scientific">Desulfurella acetivorans</name>
    <dbReference type="NCBI Taxonomy" id="33002"/>
    <lineage>
        <taxon>Bacteria</taxon>
        <taxon>Pseudomonadati</taxon>
        <taxon>Campylobacterota</taxon>
        <taxon>Desulfurellia</taxon>
        <taxon>Desulfurellales</taxon>
        <taxon>Desulfurellaceae</taxon>
        <taxon>Desulfurella</taxon>
    </lineage>
</organism>
<comment type="caution">
    <text evidence="1">The sequence shown here is derived from an EMBL/GenBank/DDBJ whole genome shotgun (WGS) entry which is preliminary data.</text>
</comment>
<proteinExistence type="predicted"/>
<feature type="non-terminal residue" evidence="1">
    <location>
        <position position="110"/>
    </location>
</feature>
<dbReference type="EMBL" id="DRZX01000145">
    <property type="protein sequence ID" value="HHS48819.1"/>
    <property type="molecule type" value="Genomic_DNA"/>
</dbReference>
<gene>
    <name evidence="1" type="ORF">ENM99_03040</name>
</gene>
<evidence type="ECO:0000313" key="1">
    <source>
        <dbReference type="EMBL" id="HHS48819.1"/>
    </source>
</evidence>
<dbReference type="Proteomes" id="UP000886400">
    <property type="component" value="Unassembled WGS sequence"/>
</dbReference>